<keyword evidence="1" id="KW-1133">Transmembrane helix</keyword>
<keyword evidence="1" id="KW-0812">Transmembrane</keyword>
<comment type="caution">
    <text evidence="2">The sequence shown here is derived from an EMBL/GenBank/DDBJ whole genome shotgun (WGS) entry which is preliminary data.</text>
</comment>
<evidence type="ECO:0000313" key="3">
    <source>
        <dbReference type="Proteomes" id="UP001427805"/>
    </source>
</evidence>
<dbReference type="Proteomes" id="UP001427805">
    <property type="component" value="Unassembled WGS sequence"/>
</dbReference>
<evidence type="ECO:0000313" key="2">
    <source>
        <dbReference type="EMBL" id="MEN3745784.1"/>
    </source>
</evidence>
<protein>
    <submittedName>
        <fullName evidence="2">Uncharacterized protein</fullName>
    </submittedName>
</protein>
<keyword evidence="3" id="KW-1185">Reference proteome</keyword>
<accession>A0ABV0B2G3</accession>
<feature type="transmembrane region" description="Helical" evidence="1">
    <location>
        <begin position="56"/>
        <end position="77"/>
    </location>
</feature>
<dbReference type="RefSeq" id="WP_346244789.1">
    <property type="nucleotide sequence ID" value="NZ_JBDIZK010000001.1"/>
</dbReference>
<organism evidence="2 3">
    <name type="scientific">Sphingomonas rustica</name>
    <dbReference type="NCBI Taxonomy" id="3103142"/>
    <lineage>
        <taxon>Bacteria</taxon>
        <taxon>Pseudomonadati</taxon>
        <taxon>Pseudomonadota</taxon>
        <taxon>Alphaproteobacteria</taxon>
        <taxon>Sphingomonadales</taxon>
        <taxon>Sphingomonadaceae</taxon>
        <taxon>Sphingomonas</taxon>
    </lineage>
</organism>
<dbReference type="EMBL" id="JBDIZK010000001">
    <property type="protein sequence ID" value="MEN3745784.1"/>
    <property type="molecule type" value="Genomic_DNA"/>
</dbReference>
<reference evidence="2 3" key="1">
    <citation type="submission" date="2024-05" db="EMBL/GenBank/DDBJ databases">
        <title>Sphingomonas sp. HF-S3 16S ribosomal RNA gene Genome sequencing and assembly.</title>
        <authorList>
            <person name="Lee H."/>
        </authorList>
    </citation>
    <scope>NUCLEOTIDE SEQUENCE [LARGE SCALE GENOMIC DNA]</scope>
    <source>
        <strain evidence="2 3">HF-S3</strain>
    </source>
</reference>
<evidence type="ECO:0000256" key="1">
    <source>
        <dbReference type="SAM" id="Phobius"/>
    </source>
</evidence>
<keyword evidence="1" id="KW-0472">Membrane</keyword>
<gene>
    <name evidence="2" type="ORF">TPR58_01295</name>
</gene>
<proteinExistence type="predicted"/>
<sequence>MALAAFFLAVYLTIAGAEHGAQIDTVMTGNLVGLAVLILVIQIFEICLYSGKIRRSVYLCVLAISFSAICFASRVVIIGGSTGAMREYIGVVELRRVPVGPSEFGWCVVQDGLILTIRSFDGRQYYHTWSGVWPFKLRGQMDSCGQMAAKITGNQ</sequence>
<feature type="transmembrane region" description="Helical" evidence="1">
    <location>
        <begin position="27"/>
        <end position="49"/>
    </location>
</feature>
<name>A0ABV0B2G3_9SPHN</name>